<dbReference type="AlphaFoldDB" id="A0A328NN96"/>
<evidence type="ECO:0000313" key="2">
    <source>
        <dbReference type="Proteomes" id="UP000249419"/>
    </source>
</evidence>
<protein>
    <submittedName>
        <fullName evidence="1">Uncharacterized protein</fullName>
    </submittedName>
</protein>
<dbReference type="EMBL" id="PYAG01000010">
    <property type="protein sequence ID" value="RAO35286.1"/>
    <property type="molecule type" value="Genomic_DNA"/>
</dbReference>
<organism evidence="1 2">
    <name type="scientific">Micromonospora saelicesensis</name>
    <dbReference type="NCBI Taxonomy" id="285676"/>
    <lineage>
        <taxon>Bacteria</taxon>
        <taxon>Bacillati</taxon>
        <taxon>Actinomycetota</taxon>
        <taxon>Actinomycetes</taxon>
        <taxon>Micromonosporales</taxon>
        <taxon>Micromonosporaceae</taxon>
        <taxon>Micromonospora</taxon>
    </lineage>
</organism>
<comment type="caution">
    <text evidence="1">The sequence shown here is derived from an EMBL/GenBank/DDBJ whole genome shotgun (WGS) entry which is preliminary data.</text>
</comment>
<reference evidence="1 2" key="1">
    <citation type="submission" date="2018-03" db="EMBL/GenBank/DDBJ databases">
        <title>Defining the species Micromonospora saelicesensis and Micromonospora noduli under the framework of genomics.</title>
        <authorList>
            <person name="Riesco R."/>
            <person name="Trujillo M.E."/>
        </authorList>
    </citation>
    <scope>NUCLEOTIDE SEQUENCE [LARGE SCALE GENOMIC DNA]</scope>
    <source>
        <strain evidence="1 2">PSN13</strain>
    </source>
</reference>
<sequence length="94" mass="10473">MTKKITISLPDDLADRLTEEPNASAYVAESLRRRVAGEKTREILRQVGFEITDEGVARVHAEMEQLKASITPELREQAAQLQAEVLAARARASR</sequence>
<name>A0A328NN96_9ACTN</name>
<proteinExistence type="predicted"/>
<dbReference type="RefSeq" id="WP_112676051.1">
    <property type="nucleotide sequence ID" value="NZ_CP192017.1"/>
</dbReference>
<gene>
    <name evidence="1" type="ORF">PSN13_02542</name>
</gene>
<dbReference type="Proteomes" id="UP000249419">
    <property type="component" value="Unassembled WGS sequence"/>
</dbReference>
<evidence type="ECO:0000313" key="1">
    <source>
        <dbReference type="EMBL" id="RAO35286.1"/>
    </source>
</evidence>
<accession>A0A328NN96</accession>